<dbReference type="Proteomes" id="UP000008466">
    <property type="component" value="Chromosome"/>
</dbReference>
<dbReference type="OrthoDB" id="9785372at2"/>
<sequence>MKVLILGASGATGTLVVSELLNRKITARIVVREKAILAQALKENPLVEIVTGDIDTFTQQTMEVLLKDCDAAVCCLGHKTTMKGMFGKPHALVFHAVQKITAAMETRAGSQKFILMSTTAYTNKATGEKNSVGEAILFSLLKVLLSPHRDNMLSADHLVHRIGKSEAFSWVAVRPDTLIDEEQSSAYEALEHTNRSPVFNAGKTSRINVACFMADLVFDEVLWERWKYKTPVLYNKH</sequence>
<dbReference type="PANTHER" id="PTHR15020:SF11">
    <property type="entry name" value="OS06G0360300 PROTEIN"/>
    <property type="match status" value="1"/>
</dbReference>
<evidence type="ECO:0000259" key="1">
    <source>
        <dbReference type="Pfam" id="PF13460"/>
    </source>
</evidence>
<dbReference type="InterPro" id="IPR036291">
    <property type="entry name" value="NAD(P)-bd_dom_sf"/>
</dbReference>
<dbReference type="EMBL" id="CP002541">
    <property type="protein sequence ID" value="ADY12511.1"/>
    <property type="molecule type" value="Genomic_DNA"/>
</dbReference>
<dbReference type="RefSeq" id="WP_013606364.1">
    <property type="nucleotide sequence ID" value="NC_015152.1"/>
</dbReference>
<feature type="domain" description="NAD(P)-binding" evidence="1">
    <location>
        <begin position="7"/>
        <end position="219"/>
    </location>
</feature>
<proteinExistence type="predicted"/>
<keyword evidence="3" id="KW-1185">Reference proteome</keyword>
<organism evidence="2 3">
    <name type="scientific">Sphaerochaeta globosa (strain ATCC BAA-1886 / DSM 22777 / Buddy)</name>
    <name type="common">Spirochaeta sp. (strain Buddy)</name>
    <dbReference type="NCBI Taxonomy" id="158189"/>
    <lineage>
        <taxon>Bacteria</taxon>
        <taxon>Pseudomonadati</taxon>
        <taxon>Spirochaetota</taxon>
        <taxon>Spirochaetia</taxon>
        <taxon>Spirochaetales</taxon>
        <taxon>Sphaerochaetaceae</taxon>
        <taxon>Sphaerochaeta</taxon>
    </lineage>
</organism>
<accession>F0RUT3</accession>
<dbReference type="SUPFAM" id="SSF51735">
    <property type="entry name" value="NAD(P)-binding Rossmann-fold domains"/>
    <property type="match status" value="1"/>
</dbReference>
<dbReference type="KEGG" id="sbu:SpiBuddy_0684"/>
<dbReference type="Gene3D" id="3.40.50.720">
    <property type="entry name" value="NAD(P)-binding Rossmann-like Domain"/>
    <property type="match status" value="1"/>
</dbReference>
<dbReference type="HOGENOM" id="CLU_025711_4_2_12"/>
<name>F0RUT3_SPHGB</name>
<dbReference type="PANTHER" id="PTHR15020">
    <property type="entry name" value="FLAVIN REDUCTASE-RELATED"/>
    <property type="match status" value="1"/>
</dbReference>
<protein>
    <recommendedName>
        <fullName evidence="1">NAD(P)-binding domain-containing protein</fullName>
    </recommendedName>
</protein>
<gene>
    <name evidence="2" type="ordered locus">SpiBuddy_0684</name>
</gene>
<dbReference type="STRING" id="158189.SpiBuddy_0684"/>
<reference evidence="3" key="1">
    <citation type="submission" date="2011-02" db="EMBL/GenBank/DDBJ databases">
        <title>Complete sequence of Spirochaeta sp. Buddy.</title>
        <authorList>
            <person name="Lucas S."/>
            <person name="Copeland A."/>
            <person name="Lapidus A."/>
            <person name="Cheng J.-F."/>
            <person name="Goodwin L."/>
            <person name="Pitluck S."/>
            <person name="Zeytun A."/>
            <person name="Detter J.C."/>
            <person name="Han C."/>
            <person name="Tapia R."/>
            <person name="Land M."/>
            <person name="Hauser L."/>
            <person name="Kyrpides N."/>
            <person name="Ivanova N."/>
            <person name="Mikhailova N."/>
            <person name="Pagani I."/>
            <person name="Ritalahti K.M."/>
            <person name="Loeffler F.E."/>
            <person name="Woyke T."/>
        </authorList>
    </citation>
    <scope>NUCLEOTIDE SEQUENCE [LARGE SCALE GENOMIC DNA]</scope>
    <source>
        <strain evidence="3">ATCC BAA-1886 / DSM 22777 / Buddy</strain>
    </source>
</reference>
<evidence type="ECO:0000313" key="2">
    <source>
        <dbReference type="EMBL" id="ADY12511.1"/>
    </source>
</evidence>
<evidence type="ECO:0000313" key="3">
    <source>
        <dbReference type="Proteomes" id="UP000008466"/>
    </source>
</evidence>
<dbReference type="Pfam" id="PF13460">
    <property type="entry name" value="NAD_binding_10"/>
    <property type="match status" value="1"/>
</dbReference>
<dbReference type="eggNOG" id="COG0702">
    <property type="taxonomic scope" value="Bacteria"/>
</dbReference>
<dbReference type="AlphaFoldDB" id="F0RUT3"/>
<dbReference type="InterPro" id="IPR016040">
    <property type="entry name" value="NAD(P)-bd_dom"/>
</dbReference>